<comment type="similarity">
    <text evidence="2">Belongs to the type II topoisomerase GyrB family.</text>
</comment>
<organism evidence="9">
    <name type="scientific">uncultured Dysgonomonas sp</name>
    <dbReference type="NCBI Taxonomy" id="206096"/>
    <lineage>
        <taxon>Bacteria</taxon>
        <taxon>Pseudomonadati</taxon>
        <taxon>Bacteroidota</taxon>
        <taxon>Bacteroidia</taxon>
        <taxon>Bacteroidales</taxon>
        <taxon>Dysgonomonadaceae</taxon>
        <taxon>Dysgonomonas</taxon>
        <taxon>environmental samples</taxon>
    </lineage>
</organism>
<accession>A0A212JP36</accession>
<evidence type="ECO:0000256" key="7">
    <source>
        <dbReference type="ARBA" id="ARBA00023125"/>
    </source>
</evidence>
<evidence type="ECO:0000256" key="6">
    <source>
        <dbReference type="ARBA" id="ARBA00023029"/>
    </source>
</evidence>
<keyword evidence="6" id="KW-0799">Topoisomerase</keyword>
<evidence type="ECO:0000256" key="3">
    <source>
        <dbReference type="ARBA" id="ARBA00012895"/>
    </source>
</evidence>
<dbReference type="PANTHER" id="PTHR45866:SF1">
    <property type="entry name" value="DNA GYRASE SUBUNIT B, MITOCHONDRIAL"/>
    <property type="match status" value="1"/>
</dbReference>
<evidence type="ECO:0000256" key="5">
    <source>
        <dbReference type="ARBA" id="ARBA00022840"/>
    </source>
</evidence>
<keyword evidence="8" id="KW-0413">Isomerase</keyword>
<proteinExistence type="inferred from homology"/>
<evidence type="ECO:0000256" key="1">
    <source>
        <dbReference type="ARBA" id="ARBA00000185"/>
    </source>
</evidence>
<dbReference type="InterPro" id="IPR036890">
    <property type="entry name" value="HATPase_C_sf"/>
</dbReference>
<dbReference type="InterPro" id="IPR014721">
    <property type="entry name" value="Ribsml_uS5_D2-typ_fold_subgr"/>
</dbReference>
<evidence type="ECO:0000313" key="9">
    <source>
        <dbReference type="EMBL" id="SBW01168.1"/>
    </source>
</evidence>
<comment type="catalytic activity">
    <reaction evidence="1">
        <text>ATP-dependent breakage, passage and rejoining of double-stranded DNA.</text>
        <dbReference type="EC" id="5.6.2.2"/>
    </reaction>
</comment>
<evidence type="ECO:0000256" key="4">
    <source>
        <dbReference type="ARBA" id="ARBA00022741"/>
    </source>
</evidence>
<keyword evidence="4" id="KW-0547">Nucleotide-binding</keyword>
<sequence>MEDISLIESIRQRPAMYVGSKEAKGIATMMEYLIVDLMSSANMEEVDIDLTSDGAIGITSSAIDADSLIRKLGLLKKAENSEGHKNIMALSVIIGLSRSVKMEVYNGGKIYTLLSQNGRFETSVEEGYLREDLIINFVPDTDIFETTDISFEYFCSAFRKTAYLNPQIKISFSDNLHNDFQQSVFHYPKGIFHKMDMLVMERAVNDIPFRLDIEKKHNGFLYKISIALLDYETCFHIESFAGNTVTYNHGSLINGIKKGIIKFTKGDTDQNNDIDLSNWGLIIIASVSGSEFTFGGSLKIELEQPEIESAAEEIVYKELTDYMESDRDKTVKFAERF</sequence>
<dbReference type="SUPFAM" id="SSF55874">
    <property type="entry name" value="ATPase domain of HSP90 chaperone/DNA topoisomerase II/histidine kinase"/>
    <property type="match status" value="1"/>
</dbReference>
<dbReference type="EMBL" id="FLUM01000002">
    <property type="protein sequence ID" value="SBW01168.1"/>
    <property type="molecule type" value="Genomic_DNA"/>
</dbReference>
<dbReference type="EC" id="5.6.2.2" evidence="3"/>
<dbReference type="Gene3D" id="3.30.230.10">
    <property type="match status" value="1"/>
</dbReference>
<evidence type="ECO:0000256" key="8">
    <source>
        <dbReference type="ARBA" id="ARBA00023235"/>
    </source>
</evidence>
<evidence type="ECO:0000256" key="2">
    <source>
        <dbReference type="ARBA" id="ARBA00010708"/>
    </source>
</evidence>
<reference evidence="9" key="1">
    <citation type="submission" date="2016-04" db="EMBL/GenBank/DDBJ databases">
        <authorList>
            <person name="Evans L.H."/>
            <person name="Alamgir A."/>
            <person name="Owens N."/>
            <person name="Weber N.D."/>
            <person name="Virtaneva K."/>
            <person name="Barbian K."/>
            <person name="Babar A."/>
            <person name="Rosenke K."/>
        </authorList>
    </citation>
    <scope>NUCLEOTIDE SEQUENCE</scope>
    <source>
        <strain evidence="9">86-1</strain>
    </source>
</reference>
<dbReference type="GO" id="GO:0005524">
    <property type="term" value="F:ATP binding"/>
    <property type="evidence" value="ECO:0007669"/>
    <property type="project" value="UniProtKB-KW"/>
</dbReference>
<dbReference type="PANTHER" id="PTHR45866">
    <property type="entry name" value="DNA GYRASE/TOPOISOMERASE SUBUNIT B"/>
    <property type="match status" value="1"/>
</dbReference>
<name>A0A212JP36_9BACT</name>
<keyword evidence="5" id="KW-0067">ATP-binding</keyword>
<dbReference type="GO" id="GO:0003677">
    <property type="term" value="F:DNA binding"/>
    <property type="evidence" value="ECO:0007669"/>
    <property type="project" value="UniProtKB-KW"/>
</dbReference>
<gene>
    <name evidence="9" type="ORF">KL86DYS1_20387</name>
</gene>
<dbReference type="GO" id="GO:0003918">
    <property type="term" value="F:DNA topoisomerase type II (double strand cut, ATP-hydrolyzing) activity"/>
    <property type="evidence" value="ECO:0007669"/>
    <property type="project" value="UniProtKB-EC"/>
</dbReference>
<dbReference type="AlphaFoldDB" id="A0A212JP36"/>
<dbReference type="Gene3D" id="3.30.565.10">
    <property type="entry name" value="Histidine kinase-like ATPase, C-terminal domain"/>
    <property type="match status" value="1"/>
</dbReference>
<keyword evidence="7" id="KW-0238">DNA-binding</keyword>
<protein>
    <recommendedName>
        <fullName evidence="3">DNA topoisomerase (ATP-hydrolyzing)</fullName>
        <ecNumber evidence="3">5.6.2.2</ecNumber>
    </recommendedName>
</protein>
<dbReference type="RefSeq" id="WP_296941624.1">
    <property type="nucleotide sequence ID" value="NZ_LT599032.1"/>
</dbReference>